<reference evidence="6 7" key="1">
    <citation type="submission" date="2018-03" db="EMBL/GenBank/DDBJ databases">
        <authorList>
            <person name="Keele B.F."/>
        </authorList>
    </citation>
    <scope>NUCLEOTIDE SEQUENCE [LARGE SCALE GENOMIC DNA]</scope>
    <source>
        <strain evidence="6 7">CECT 8599</strain>
    </source>
</reference>
<comment type="similarity">
    <text evidence="1">Belongs to the LysR transcriptional regulatory family.</text>
</comment>
<sequence>MKQNMDTLNYHHLRYFREVANEGHLGHAAARLNVSQSALSIQIRQLEDRLGHDLFDRVGRKLVLTEAGRIALDHSERIFGAGSELLAALRQSSTARPPLRVGALSTLSRNFQLQFLSPILASNDTPITLKSGNIDLLLNDLQALALDVVLTTALPSGTTTTHFAAQRIDEQIVGVHGPAERLKYPDLKSLLNHEPLILPTDSAIRAAFENLIVQMGITPNIAADVDDMAMVRLLTREGLGVAIAPAVVFADEIANGLLATAPFDLNISEPFYAVTLPRSFPHPALTQLLHHEGTG</sequence>
<evidence type="ECO:0000256" key="3">
    <source>
        <dbReference type="ARBA" id="ARBA00023125"/>
    </source>
</evidence>
<dbReference type="PANTHER" id="PTHR30126">
    <property type="entry name" value="HTH-TYPE TRANSCRIPTIONAL REGULATOR"/>
    <property type="match status" value="1"/>
</dbReference>
<evidence type="ECO:0000256" key="2">
    <source>
        <dbReference type="ARBA" id="ARBA00023015"/>
    </source>
</evidence>
<evidence type="ECO:0000256" key="4">
    <source>
        <dbReference type="ARBA" id="ARBA00023163"/>
    </source>
</evidence>
<dbReference type="FunFam" id="1.10.10.10:FF:000001">
    <property type="entry name" value="LysR family transcriptional regulator"/>
    <property type="match status" value="1"/>
</dbReference>
<keyword evidence="3" id="KW-0238">DNA-binding</keyword>
<evidence type="ECO:0000259" key="5">
    <source>
        <dbReference type="PROSITE" id="PS50931"/>
    </source>
</evidence>
<keyword evidence="2" id="KW-0805">Transcription regulation</keyword>
<dbReference type="Pfam" id="PF00126">
    <property type="entry name" value="HTH_1"/>
    <property type="match status" value="1"/>
</dbReference>
<dbReference type="InterPro" id="IPR036390">
    <property type="entry name" value="WH_DNA-bd_sf"/>
</dbReference>
<dbReference type="PRINTS" id="PR00039">
    <property type="entry name" value="HTHLYSR"/>
</dbReference>
<keyword evidence="7" id="KW-1185">Reference proteome</keyword>
<dbReference type="GO" id="GO:0003700">
    <property type="term" value="F:DNA-binding transcription factor activity"/>
    <property type="evidence" value="ECO:0007669"/>
    <property type="project" value="InterPro"/>
</dbReference>
<dbReference type="InterPro" id="IPR005119">
    <property type="entry name" value="LysR_subst-bd"/>
</dbReference>
<dbReference type="EMBL" id="OMOR01000001">
    <property type="protein sequence ID" value="SPH23012.1"/>
    <property type="molecule type" value="Genomic_DNA"/>
</dbReference>
<dbReference type="CDD" id="cd05466">
    <property type="entry name" value="PBP2_LTTR_substrate"/>
    <property type="match status" value="1"/>
</dbReference>
<name>A0A2R8BJ05_9RHOB</name>
<protein>
    <submittedName>
        <fullName evidence="6">Transcriptional activator protein NhaR</fullName>
    </submittedName>
</protein>
<feature type="domain" description="HTH lysR-type" evidence="5">
    <location>
        <begin position="8"/>
        <end position="65"/>
    </location>
</feature>
<gene>
    <name evidence="6" type="primary">nhaR</name>
    <name evidence="6" type="ORF">ASD8599_03759</name>
</gene>
<evidence type="ECO:0000313" key="7">
    <source>
        <dbReference type="Proteomes" id="UP000244880"/>
    </source>
</evidence>
<accession>A0A2R8BJ05</accession>
<dbReference type="PANTHER" id="PTHR30126:SF98">
    <property type="entry name" value="HTH-TYPE TRANSCRIPTIONAL ACTIVATOR BAUR"/>
    <property type="match status" value="1"/>
</dbReference>
<dbReference type="Gene3D" id="1.10.10.10">
    <property type="entry name" value="Winged helix-like DNA-binding domain superfamily/Winged helix DNA-binding domain"/>
    <property type="match status" value="1"/>
</dbReference>
<dbReference type="PROSITE" id="PS50931">
    <property type="entry name" value="HTH_LYSR"/>
    <property type="match status" value="1"/>
</dbReference>
<dbReference type="SUPFAM" id="SSF53850">
    <property type="entry name" value="Periplasmic binding protein-like II"/>
    <property type="match status" value="1"/>
</dbReference>
<dbReference type="InterPro" id="IPR000847">
    <property type="entry name" value="LysR_HTH_N"/>
</dbReference>
<dbReference type="Pfam" id="PF03466">
    <property type="entry name" value="LysR_substrate"/>
    <property type="match status" value="1"/>
</dbReference>
<dbReference type="Proteomes" id="UP000244880">
    <property type="component" value="Unassembled WGS sequence"/>
</dbReference>
<dbReference type="SUPFAM" id="SSF46785">
    <property type="entry name" value="Winged helix' DNA-binding domain"/>
    <property type="match status" value="1"/>
</dbReference>
<keyword evidence="4" id="KW-0804">Transcription</keyword>
<dbReference type="GO" id="GO:0000976">
    <property type="term" value="F:transcription cis-regulatory region binding"/>
    <property type="evidence" value="ECO:0007669"/>
    <property type="project" value="TreeGrafter"/>
</dbReference>
<evidence type="ECO:0000313" key="6">
    <source>
        <dbReference type="EMBL" id="SPH23012.1"/>
    </source>
</evidence>
<organism evidence="6 7">
    <name type="scientific">Ascidiaceihabitans donghaensis</name>
    <dbReference type="NCBI Taxonomy" id="1510460"/>
    <lineage>
        <taxon>Bacteria</taxon>
        <taxon>Pseudomonadati</taxon>
        <taxon>Pseudomonadota</taxon>
        <taxon>Alphaproteobacteria</taxon>
        <taxon>Rhodobacterales</taxon>
        <taxon>Paracoccaceae</taxon>
        <taxon>Ascidiaceihabitans</taxon>
    </lineage>
</organism>
<dbReference type="Gene3D" id="3.40.190.10">
    <property type="entry name" value="Periplasmic binding protein-like II"/>
    <property type="match status" value="2"/>
</dbReference>
<dbReference type="InterPro" id="IPR036388">
    <property type="entry name" value="WH-like_DNA-bd_sf"/>
</dbReference>
<proteinExistence type="inferred from homology"/>
<dbReference type="AlphaFoldDB" id="A0A2R8BJ05"/>
<evidence type="ECO:0000256" key="1">
    <source>
        <dbReference type="ARBA" id="ARBA00009437"/>
    </source>
</evidence>